<keyword evidence="7" id="KW-0472">Membrane</keyword>
<keyword evidence="5" id="KW-0256">Endoplasmic reticulum</keyword>
<evidence type="ECO:0000256" key="7">
    <source>
        <dbReference type="ARBA" id="ARBA00023136"/>
    </source>
</evidence>
<organism evidence="12 13">
    <name type="scientific">Paramecium tetraurelia</name>
    <dbReference type="NCBI Taxonomy" id="5888"/>
    <lineage>
        <taxon>Eukaryota</taxon>
        <taxon>Sar</taxon>
        <taxon>Alveolata</taxon>
        <taxon>Ciliophora</taxon>
        <taxon>Intramacronucleata</taxon>
        <taxon>Oligohymenophorea</taxon>
        <taxon>Peniculida</taxon>
        <taxon>Parameciidae</taxon>
        <taxon>Paramecium</taxon>
    </lineage>
</organism>
<evidence type="ECO:0000259" key="11">
    <source>
        <dbReference type="Pfam" id="PF11721"/>
    </source>
</evidence>
<proteinExistence type="inferred from homology"/>
<keyword evidence="3" id="KW-0812">Transmembrane</keyword>
<keyword evidence="13" id="KW-1185">Reference proteome</keyword>
<dbReference type="KEGG" id="ptm:GSPATT00024693001"/>
<dbReference type="GO" id="GO:0030246">
    <property type="term" value="F:carbohydrate binding"/>
    <property type="evidence" value="ECO:0007669"/>
    <property type="project" value="InterPro"/>
</dbReference>
<comment type="similarity">
    <text evidence="2">Belongs to the malectin family.</text>
</comment>
<feature type="signal peptide" evidence="10">
    <location>
        <begin position="1"/>
        <end position="22"/>
    </location>
</feature>
<keyword evidence="4 10" id="KW-0732">Signal</keyword>
<dbReference type="HOGENOM" id="CLU_728538_0_0_1"/>
<dbReference type="GO" id="GO:0016020">
    <property type="term" value="C:membrane"/>
    <property type="evidence" value="ECO:0000318"/>
    <property type="project" value="GO_Central"/>
</dbReference>
<evidence type="ECO:0000313" key="13">
    <source>
        <dbReference type="Proteomes" id="UP000000600"/>
    </source>
</evidence>
<dbReference type="GO" id="GO:0005789">
    <property type="term" value="C:endoplasmic reticulum membrane"/>
    <property type="evidence" value="ECO:0007669"/>
    <property type="project" value="UniProtKB-SubCell"/>
</dbReference>
<dbReference type="InterPro" id="IPR021720">
    <property type="entry name" value="Malectin_dom"/>
</dbReference>
<dbReference type="Pfam" id="PF11721">
    <property type="entry name" value="Malectin"/>
    <property type="match status" value="1"/>
</dbReference>
<evidence type="ECO:0000256" key="6">
    <source>
        <dbReference type="ARBA" id="ARBA00022989"/>
    </source>
</evidence>
<dbReference type="STRING" id="5888.A0E9J5"/>
<keyword evidence="6" id="KW-1133">Transmembrane helix</keyword>
<evidence type="ECO:0000256" key="10">
    <source>
        <dbReference type="SAM" id="SignalP"/>
    </source>
</evidence>
<evidence type="ECO:0000256" key="1">
    <source>
        <dbReference type="ARBA" id="ARBA00004115"/>
    </source>
</evidence>
<dbReference type="PANTHER" id="PTHR13460:SF0">
    <property type="entry name" value="MALECTIN"/>
    <property type="match status" value="1"/>
</dbReference>
<evidence type="ECO:0000256" key="5">
    <source>
        <dbReference type="ARBA" id="ARBA00022824"/>
    </source>
</evidence>
<keyword evidence="8" id="KW-0325">Glycoprotein</keyword>
<dbReference type="OMA" id="ESEMEMN"/>
<comment type="subcellular location">
    <subcellularLocation>
        <location evidence="1">Endoplasmic reticulum membrane</location>
        <topology evidence="1">Single-pass type I membrane protein</topology>
    </subcellularLocation>
</comment>
<dbReference type="RefSeq" id="XP_001459359.1">
    <property type="nucleotide sequence ID" value="XM_001459322.1"/>
</dbReference>
<evidence type="ECO:0000256" key="2">
    <source>
        <dbReference type="ARBA" id="ARBA00009141"/>
    </source>
</evidence>
<sequence>MNYKQIMLLFLLFIYVNSYLDANKIKYAVDAGNQFYYKDRQKILYRYDQNYKGGQQLMFYQKVTSDQNHHLIPLQYLDYYVFQTSRTVSSDQDFFKYSITMRLSGNYTLILCFIESEQRSARFFDIYLEDELIKEQFDIYKEAGGVNIPLYFAFEFEFDGKNITANRKIIYQMSDNRLHFDLIFKGKGASVSAIILYQGKIEDILIDLESALLSKDQIEATFINQIEFVKALKQKAARYAHKQKGKGNENVNTLMNQYLSPFQKLINNFDIVNNVYNEISNGLEPSPLELFLDALLNNILVPLGNVLIQIIDFILDNKVLSTILITNLIFYYYCFGNNKTLFANVPVGLVLDAEVESEMEMNYIAQSPKSRHVNVLKSKKKKK</sequence>
<feature type="domain" description="Malectin" evidence="11">
    <location>
        <begin position="27"/>
        <end position="176"/>
    </location>
</feature>
<dbReference type="InterPro" id="IPR039155">
    <property type="entry name" value="MLEC"/>
</dbReference>
<protein>
    <recommendedName>
        <fullName evidence="11">Malectin domain-containing protein</fullName>
    </recommendedName>
</protein>
<dbReference type="eggNOG" id="KOG3593">
    <property type="taxonomic scope" value="Eukaryota"/>
</dbReference>
<evidence type="ECO:0000256" key="8">
    <source>
        <dbReference type="ARBA" id="ARBA00023180"/>
    </source>
</evidence>
<dbReference type="Proteomes" id="UP000000600">
    <property type="component" value="Unassembled WGS sequence"/>
</dbReference>
<dbReference type="PANTHER" id="PTHR13460">
    <property type="match status" value="1"/>
</dbReference>
<dbReference type="EMBL" id="CT868665">
    <property type="protein sequence ID" value="CAK91962.1"/>
    <property type="molecule type" value="Genomic_DNA"/>
</dbReference>
<evidence type="ECO:0000256" key="9">
    <source>
        <dbReference type="ARBA" id="ARBA00023277"/>
    </source>
</evidence>
<dbReference type="InParanoid" id="A0E9J5"/>
<gene>
    <name evidence="12" type="ORF">GSPATT00024693001</name>
</gene>
<dbReference type="Gene3D" id="2.60.120.430">
    <property type="entry name" value="Galactose-binding lectin"/>
    <property type="match status" value="1"/>
</dbReference>
<reference evidence="12 13" key="1">
    <citation type="journal article" date="2006" name="Nature">
        <title>Global trends of whole-genome duplications revealed by the ciliate Paramecium tetraurelia.</title>
        <authorList>
            <consortium name="Genoscope"/>
            <person name="Aury J.-M."/>
            <person name="Jaillon O."/>
            <person name="Duret L."/>
            <person name="Noel B."/>
            <person name="Jubin C."/>
            <person name="Porcel B.M."/>
            <person name="Segurens B."/>
            <person name="Daubin V."/>
            <person name="Anthouard V."/>
            <person name="Aiach N."/>
            <person name="Arnaiz O."/>
            <person name="Billaut A."/>
            <person name="Beisson J."/>
            <person name="Blanc I."/>
            <person name="Bouhouche K."/>
            <person name="Camara F."/>
            <person name="Duharcourt S."/>
            <person name="Guigo R."/>
            <person name="Gogendeau D."/>
            <person name="Katinka M."/>
            <person name="Keller A.-M."/>
            <person name="Kissmehl R."/>
            <person name="Klotz C."/>
            <person name="Koll F."/>
            <person name="Le Moue A."/>
            <person name="Lepere C."/>
            <person name="Malinsky S."/>
            <person name="Nowacki M."/>
            <person name="Nowak J.K."/>
            <person name="Plattner H."/>
            <person name="Poulain J."/>
            <person name="Ruiz F."/>
            <person name="Serrano V."/>
            <person name="Zagulski M."/>
            <person name="Dessen P."/>
            <person name="Betermier M."/>
            <person name="Weissenbach J."/>
            <person name="Scarpelli C."/>
            <person name="Schachter V."/>
            <person name="Sperling L."/>
            <person name="Meyer E."/>
            <person name="Cohen J."/>
            <person name="Wincker P."/>
        </authorList>
    </citation>
    <scope>NUCLEOTIDE SEQUENCE [LARGE SCALE GENOMIC DNA]</scope>
    <source>
        <strain evidence="12 13">Stock d4-2</strain>
    </source>
</reference>
<evidence type="ECO:0000256" key="3">
    <source>
        <dbReference type="ARBA" id="ARBA00022692"/>
    </source>
</evidence>
<feature type="chain" id="PRO_5002624764" description="Malectin domain-containing protein" evidence="10">
    <location>
        <begin position="23"/>
        <end position="383"/>
    </location>
</feature>
<evidence type="ECO:0000313" key="12">
    <source>
        <dbReference type="EMBL" id="CAK91962.1"/>
    </source>
</evidence>
<keyword evidence="9" id="KW-0119">Carbohydrate metabolism</keyword>
<dbReference type="AlphaFoldDB" id="A0E9J5"/>
<dbReference type="OrthoDB" id="663146at2759"/>
<accession>A0E9J5</accession>
<evidence type="ECO:0000256" key="4">
    <source>
        <dbReference type="ARBA" id="ARBA00022729"/>
    </source>
</evidence>
<name>A0E9J5_PARTE</name>
<dbReference type="GeneID" id="5045144"/>